<gene>
    <name evidence="2" type="ORF">GCM10009665_42120</name>
</gene>
<sequence length="524" mass="55352">MTTTTEVRLFAHRQGALRTGLAEQPQVDAAAPTTATLPPAAARGARGRPLPVGTHRLLAQARYPLPLPAAAVEALEPGELVGHLLVAAVGLQRREPSNRFNDHRSIASVRSKFPVHVVVLAPDGSCGYLDLYRHALVDLAGPADGADLPGLPALPDLAGLLPAPGDLTVVLAARTTDLPALYGRLRCALGLLELGINLRALHVAADLLGVRARLRSDPAVSAAAGRLLAGSGPGTWSPPLVLTLEGAGPLPASRPLPGAAEADPRQHEEEDALLRQDAGDPLILEAAQVTAPLAELAWPEAEPVRGVPELPKRPAADGEVGRPDWSRTLWNRSAGRVPAVVSGFSARPATLGEECLADLLGWLAQPAPGPLAEIGRQVRTTVALQRVAGLPTGHYTLVDGQLDAGRPAPRLMQRLQDAFGYPLTPVTDCGLRHANAMWVFSADLDAILDACGPAGWSLLQLWCGWASHGLATAAAAHGLFARPARSFDEYWLQRELELPREVLPVFTVICGRSRFTEPALDLRV</sequence>
<dbReference type="RefSeq" id="WP_344443389.1">
    <property type="nucleotide sequence ID" value="NZ_BAAALF010000076.1"/>
</dbReference>
<evidence type="ECO:0000256" key="1">
    <source>
        <dbReference type="SAM" id="MobiDB-lite"/>
    </source>
</evidence>
<name>A0ABN1WE59_9ACTN</name>
<proteinExistence type="predicted"/>
<evidence type="ECO:0000313" key="3">
    <source>
        <dbReference type="Proteomes" id="UP001500037"/>
    </source>
</evidence>
<dbReference type="InterPro" id="IPR000415">
    <property type="entry name" value="Nitroreductase-like"/>
</dbReference>
<evidence type="ECO:0000313" key="2">
    <source>
        <dbReference type="EMBL" id="GAA1246747.1"/>
    </source>
</evidence>
<keyword evidence="3" id="KW-1185">Reference proteome</keyword>
<dbReference type="Gene3D" id="3.40.109.10">
    <property type="entry name" value="NADH Oxidase"/>
    <property type="match status" value="1"/>
</dbReference>
<dbReference type="EMBL" id="BAAALF010000076">
    <property type="protein sequence ID" value="GAA1246747.1"/>
    <property type="molecule type" value="Genomic_DNA"/>
</dbReference>
<evidence type="ECO:0008006" key="4">
    <source>
        <dbReference type="Google" id="ProtNLM"/>
    </source>
</evidence>
<organism evidence="2 3">
    <name type="scientific">Kitasatospora nipponensis</name>
    <dbReference type="NCBI Taxonomy" id="258049"/>
    <lineage>
        <taxon>Bacteria</taxon>
        <taxon>Bacillati</taxon>
        <taxon>Actinomycetota</taxon>
        <taxon>Actinomycetes</taxon>
        <taxon>Kitasatosporales</taxon>
        <taxon>Streptomycetaceae</taxon>
        <taxon>Kitasatospora</taxon>
    </lineage>
</organism>
<feature type="compositionally biased region" description="Basic and acidic residues" evidence="1">
    <location>
        <begin position="262"/>
        <end position="271"/>
    </location>
</feature>
<protein>
    <recommendedName>
        <fullName evidence="4">Nitroreductase family protein</fullName>
    </recommendedName>
</protein>
<dbReference type="SUPFAM" id="SSF55469">
    <property type="entry name" value="FMN-dependent nitroreductase-like"/>
    <property type="match status" value="1"/>
</dbReference>
<dbReference type="Proteomes" id="UP001500037">
    <property type="component" value="Unassembled WGS sequence"/>
</dbReference>
<feature type="region of interest" description="Disordered" evidence="1">
    <location>
        <begin position="247"/>
        <end position="271"/>
    </location>
</feature>
<accession>A0ABN1WE59</accession>
<reference evidence="2 3" key="1">
    <citation type="journal article" date="2019" name="Int. J. Syst. Evol. Microbiol.">
        <title>The Global Catalogue of Microorganisms (GCM) 10K type strain sequencing project: providing services to taxonomists for standard genome sequencing and annotation.</title>
        <authorList>
            <consortium name="The Broad Institute Genomics Platform"/>
            <consortium name="The Broad Institute Genome Sequencing Center for Infectious Disease"/>
            <person name="Wu L."/>
            <person name="Ma J."/>
        </authorList>
    </citation>
    <scope>NUCLEOTIDE SEQUENCE [LARGE SCALE GENOMIC DNA]</scope>
    <source>
        <strain evidence="2 3">JCM 13004</strain>
    </source>
</reference>
<comment type="caution">
    <text evidence="2">The sequence shown here is derived from an EMBL/GenBank/DDBJ whole genome shotgun (WGS) entry which is preliminary data.</text>
</comment>